<comment type="caution">
    <text evidence="1">The sequence shown here is derived from an EMBL/GenBank/DDBJ whole genome shotgun (WGS) entry which is preliminary data.</text>
</comment>
<accession>A0A8S4RJE8</accession>
<proteinExistence type="predicted"/>
<dbReference type="Proteomes" id="UP000838756">
    <property type="component" value="Unassembled WGS sequence"/>
</dbReference>
<evidence type="ECO:0000313" key="2">
    <source>
        <dbReference type="Proteomes" id="UP000838756"/>
    </source>
</evidence>
<sequence>MDPLLDTSASRGWSIAGIHTLHLLGALVSSAYESLDNSGVHLGYAQDQNNVVTDPALHMRVSYDFDFDHQLRSHPPAQRGDYG</sequence>
<dbReference type="EMBL" id="CAKXAJ010025267">
    <property type="protein sequence ID" value="CAH2237420.1"/>
    <property type="molecule type" value="Genomic_DNA"/>
</dbReference>
<protein>
    <submittedName>
        <fullName evidence="1">Jg11275 protein</fullName>
    </submittedName>
</protein>
<organism evidence="1 2">
    <name type="scientific">Pararge aegeria aegeria</name>
    <dbReference type="NCBI Taxonomy" id="348720"/>
    <lineage>
        <taxon>Eukaryota</taxon>
        <taxon>Metazoa</taxon>
        <taxon>Ecdysozoa</taxon>
        <taxon>Arthropoda</taxon>
        <taxon>Hexapoda</taxon>
        <taxon>Insecta</taxon>
        <taxon>Pterygota</taxon>
        <taxon>Neoptera</taxon>
        <taxon>Endopterygota</taxon>
        <taxon>Lepidoptera</taxon>
        <taxon>Glossata</taxon>
        <taxon>Ditrysia</taxon>
        <taxon>Papilionoidea</taxon>
        <taxon>Nymphalidae</taxon>
        <taxon>Satyrinae</taxon>
        <taxon>Satyrini</taxon>
        <taxon>Parargina</taxon>
        <taxon>Pararge</taxon>
    </lineage>
</organism>
<gene>
    <name evidence="1" type="primary">jg11275</name>
    <name evidence="1" type="ORF">PAEG_LOCUS14708</name>
</gene>
<reference evidence="1" key="1">
    <citation type="submission" date="2022-03" db="EMBL/GenBank/DDBJ databases">
        <authorList>
            <person name="Lindestad O."/>
        </authorList>
    </citation>
    <scope>NUCLEOTIDE SEQUENCE</scope>
</reference>
<evidence type="ECO:0000313" key="1">
    <source>
        <dbReference type="EMBL" id="CAH2237420.1"/>
    </source>
</evidence>
<name>A0A8S4RJE8_9NEOP</name>
<keyword evidence="2" id="KW-1185">Reference proteome</keyword>
<dbReference type="AlphaFoldDB" id="A0A8S4RJE8"/>